<dbReference type="PRINTS" id="PR00230">
    <property type="entry name" value="GEMCOATAL2"/>
</dbReference>
<evidence type="ECO:0000256" key="18">
    <source>
        <dbReference type="SAM" id="MobiDB-lite"/>
    </source>
</evidence>
<dbReference type="SMR" id="S5W1E4"/>
<dbReference type="InterPro" id="IPR000942">
    <property type="entry name" value="Gemini_AL2"/>
</dbReference>
<dbReference type="GO" id="GO:0042025">
    <property type="term" value="C:host cell nucleus"/>
    <property type="evidence" value="ECO:0007669"/>
    <property type="project" value="UniProtKB-SubCell"/>
</dbReference>
<sequence length="135" mass="15347">MPGSSPSSSHSSPVPIKVQHSQAKKKIFRRKRIDLDCGCSYFISIHCQNYGFTHRGRHHCNSSQEWRFYLGDSKSPLFQDHRAPQQALFHQPRHHHHPDPVQPQPPEGSGDSQMFLSLPSLDSFTSSDLAFLKSV</sequence>
<evidence type="ECO:0000256" key="9">
    <source>
        <dbReference type="ARBA" id="ARBA00022632"/>
    </source>
</evidence>
<keyword evidence="11 17" id="KW-0863">Zinc-finger</keyword>
<evidence type="ECO:0000256" key="14">
    <source>
        <dbReference type="ARBA" id="ARBA00023159"/>
    </source>
</evidence>
<evidence type="ECO:0000256" key="2">
    <source>
        <dbReference type="ARBA" id="ARBA00004192"/>
    </source>
</evidence>
<evidence type="ECO:0000256" key="13">
    <source>
        <dbReference type="ARBA" id="ARBA00023125"/>
    </source>
</evidence>
<feature type="compositionally biased region" description="Low complexity" evidence="18">
    <location>
        <begin position="1"/>
        <end position="15"/>
    </location>
</feature>
<dbReference type="RefSeq" id="YP_008411024.1">
    <property type="nucleotide sequence ID" value="NC_022073.1"/>
</dbReference>
<dbReference type="EMBL" id="KC898544">
    <property type="protein sequence ID" value="AGS77277.1"/>
    <property type="molecule type" value="Genomic_DNA"/>
</dbReference>
<dbReference type="GO" id="GO:0008270">
    <property type="term" value="F:zinc ion binding"/>
    <property type="evidence" value="ECO:0007669"/>
    <property type="project" value="UniProtKB-KW"/>
</dbReference>
<dbReference type="GeneID" id="16548216"/>
<evidence type="ECO:0000256" key="10">
    <source>
        <dbReference type="ARBA" id="ARBA00022723"/>
    </source>
</evidence>
<reference evidence="19 20" key="2">
    <citation type="journal article" date="2014" name="Arch. Virol.">
        <title>Complete genome sequence of a new begomovirus associated with yellow mosaic disease of Hemidesmus indicus in India.</title>
        <authorList>
            <person name="Reddy M.S."/>
            <person name="Kanakala S."/>
            <person name="Srinivas K.P."/>
            <person name="Hema M."/>
            <person name="Malathi V.G."/>
            <person name="Sreenivasulu P."/>
        </authorList>
    </citation>
    <scope>NUCLEOTIDE SEQUENCE</scope>
</reference>
<evidence type="ECO:0000313" key="20">
    <source>
        <dbReference type="Proteomes" id="UP000201717"/>
    </source>
</evidence>
<proteinExistence type="inferred from homology"/>
<keyword evidence="20" id="KW-1185">Reference proteome</keyword>
<comment type="function">
    <text evidence="17">Strong activator of the late viral genes promoters. Acts as a suppressor of RNA-mediated gene silencing, also known as post-transcriptional gene silencing (PTGS), a mechanism of plant viral defense that limits the accumulation of viral RNAs. Also suppresses the host basal defense by interacting with and inhibiting SNF1 kinase, a key regulator of cell metabolism implicated in innate antiviral defense. Determines pathogenicity.</text>
</comment>
<comment type="domain">
    <text evidence="17">The zinc finger and the transactivation region are involved in PTGS suppression.</text>
</comment>
<evidence type="ECO:0000256" key="5">
    <source>
        <dbReference type="ARBA" id="ARBA00022463"/>
    </source>
</evidence>
<keyword evidence="5 17" id="KW-0941">Suppressor of RNA silencing</keyword>
<dbReference type="KEGG" id="vg:16548216"/>
<keyword evidence="10 17" id="KW-0479">Metal-binding</keyword>
<name>S5W1E4_9GEMI</name>
<keyword evidence="6" id="KW-0597">Phosphoprotein</keyword>
<evidence type="ECO:0000256" key="7">
    <source>
        <dbReference type="ARBA" id="ARBA00022562"/>
    </source>
</evidence>
<evidence type="ECO:0000256" key="3">
    <source>
        <dbReference type="ARBA" id="ARBA00007672"/>
    </source>
</evidence>
<evidence type="ECO:0000256" key="17">
    <source>
        <dbReference type="RuleBase" id="RU363028"/>
    </source>
</evidence>
<keyword evidence="7 17" id="KW-1048">Host nucleus</keyword>
<evidence type="ECO:0000256" key="8">
    <source>
        <dbReference type="ARBA" id="ARBA00022581"/>
    </source>
</evidence>
<evidence type="ECO:0000256" key="11">
    <source>
        <dbReference type="ARBA" id="ARBA00022771"/>
    </source>
</evidence>
<dbReference type="GO" id="GO:0019028">
    <property type="term" value="C:viral capsid"/>
    <property type="evidence" value="ECO:0007669"/>
    <property type="project" value="InterPro"/>
</dbReference>
<keyword evidence="8 17" id="KW-0945">Host-virus interaction</keyword>
<comment type="subunit">
    <text evidence="17">Monomer. Homodimer. Homooligomer. Self-interaction correlates with nuclear localization and efficient activation of transcription.</text>
</comment>
<evidence type="ECO:0000256" key="6">
    <source>
        <dbReference type="ARBA" id="ARBA00022553"/>
    </source>
</evidence>
<keyword evidence="13 17" id="KW-0238">DNA-binding</keyword>
<evidence type="ECO:0000256" key="12">
    <source>
        <dbReference type="ARBA" id="ARBA00022833"/>
    </source>
</evidence>
<keyword evidence="14 17" id="KW-0010">Activator</keyword>
<evidence type="ECO:0000256" key="4">
    <source>
        <dbReference type="ARBA" id="ARBA00014388"/>
    </source>
</evidence>
<accession>S5W1E4</accession>
<keyword evidence="9" id="KW-1090">Inhibition of host innate immune response by virus</keyword>
<comment type="similarity">
    <text evidence="3 17">Belongs to the geminiviridae transcriptional activator protein family.</text>
</comment>
<dbReference type="OrthoDB" id="11041at10239"/>
<feature type="region of interest" description="Disordered" evidence="18">
    <location>
        <begin position="84"/>
        <end position="112"/>
    </location>
</feature>
<organism evidence="19">
    <name type="scientific">Hemidesmus yellow mosaic virus</name>
    <dbReference type="NCBI Taxonomy" id="1383052"/>
    <lineage>
        <taxon>Viruses</taxon>
        <taxon>Monodnaviria</taxon>
        <taxon>Shotokuvirae</taxon>
        <taxon>Cressdnaviricota</taxon>
        <taxon>Repensiviricetes</taxon>
        <taxon>Geplafuvirales</taxon>
        <taxon>Geminiviridae</taxon>
        <taxon>Begomovirus</taxon>
        <taxon>Begomovirus hemidesmi</taxon>
    </lineage>
</organism>
<feature type="region of interest" description="Disordered" evidence="18">
    <location>
        <begin position="1"/>
        <end position="23"/>
    </location>
</feature>
<dbReference type="EMBL" id="KC898543">
    <property type="protein sequence ID" value="AGS77270.1"/>
    <property type="molecule type" value="Genomic_DNA"/>
</dbReference>
<dbReference type="Pfam" id="PF01440">
    <property type="entry name" value="Gemini_AL2"/>
    <property type="match status" value="1"/>
</dbReference>
<reference evidence="19" key="1">
    <citation type="submission" date="2013-04" db="EMBL/GenBank/DDBJ databases">
        <authorList>
            <person name="Sreekanth Reddy M."/>
            <person name="Kanakala S."/>
            <person name="Srinivas K.P."/>
            <person name="Hema M."/>
            <person name="Malathi V.G."/>
            <person name="Sreenivasulu P."/>
        </authorList>
    </citation>
    <scope>NUCLEOTIDE SEQUENCE</scope>
</reference>
<dbReference type="GO" id="GO:0030430">
    <property type="term" value="C:host cell cytoplasm"/>
    <property type="evidence" value="ECO:0007669"/>
    <property type="project" value="UniProtKB-SubCell"/>
</dbReference>
<evidence type="ECO:0000256" key="16">
    <source>
        <dbReference type="ARBA" id="ARBA00023280"/>
    </source>
</evidence>
<keyword evidence="15 17" id="KW-1035">Host cytoplasm</keyword>
<evidence type="ECO:0000256" key="15">
    <source>
        <dbReference type="ARBA" id="ARBA00023200"/>
    </source>
</evidence>
<dbReference type="GO" id="GO:0003677">
    <property type="term" value="F:DNA binding"/>
    <property type="evidence" value="ECO:0007669"/>
    <property type="project" value="UniProtKB-KW"/>
</dbReference>
<dbReference type="Proteomes" id="UP000201717">
    <property type="component" value="Segment DNA A"/>
</dbReference>
<protein>
    <recommendedName>
        <fullName evidence="4 17">Transcriptional activator protein</fullName>
        <shortName evidence="17">TrAP</shortName>
    </recommendedName>
</protein>
<dbReference type="GO" id="GO:0052170">
    <property type="term" value="P:symbiont-mediated suppression of host innate immune response"/>
    <property type="evidence" value="ECO:0007669"/>
    <property type="project" value="UniProtKB-KW"/>
</dbReference>
<evidence type="ECO:0000313" key="19">
    <source>
        <dbReference type="EMBL" id="AGS77277.1"/>
    </source>
</evidence>
<dbReference type="GO" id="GO:0005198">
    <property type="term" value="F:structural molecule activity"/>
    <property type="evidence" value="ECO:0007669"/>
    <property type="project" value="InterPro"/>
</dbReference>
<comment type="subcellular location">
    <subcellularLocation>
        <location evidence="2 17">Host cytoplasm</location>
    </subcellularLocation>
    <subcellularLocation>
        <location evidence="1 17">Host nucleus</location>
    </subcellularLocation>
</comment>
<evidence type="ECO:0000256" key="1">
    <source>
        <dbReference type="ARBA" id="ARBA00004147"/>
    </source>
</evidence>
<keyword evidence="12 17" id="KW-0862">Zinc</keyword>
<keyword evidence="16" id="KW-0899">Viral immunoevasion</keyword>